<proteinExistence type="inferred from homology"/>
<comment type="caution">
    <text evidence="7">The sequence shown here is derived from an EMBL/GenBank/DDBJ whole genome shotgun (WGS) entry which is preliminary data.</text>
</comment>
<evidence type="ECO:0000256" key="3">
    <source>
        <dbReference type="ARBA" id="ARBA00022694"/>
    </source>
</evidence>
<dbReference type="InterPro" id="IPR016155">
    <property type="entry name" value="Mopterin_synth/thiamin_S_b"/>
</dbReference>
<dbReference type="InterPro" id="IPR012675">
    <property type="entry name" value="Beta-grasp_dom_sf"/>
</dbReference>
<dbReference type="EMBL" id="MIGC01002418">
    <property type="protein sequence ID" value="PHJ21107.1"/>
    <property type="molecule type" value="Genomic_DNA"/>
</dbReference>
<dbReference type="Proteomes" id="UP000221165">
    <property type="component" value="Unassembled WGS sequence"/>
</dbReference>
<dbReference type="Pfam" id="PF09138">
    <property type="entry name" value="Urm1"/>
    <property type="match status" value="1"/>
</dbReference>
<evidence type="ECO:0000256" key="2">
    <source>
        <dbReference type="ARBA" id="ARBA00022499"/>
    </source>
</evidence>
<dbReference type="GeneID" id="94428454"/>
<evidence type="ECO:0000256" key="4">
    <source>
        <dbReference type="ARBA" id="ARBA00022786"/>
    </source>
</evidence>
<dbReference type="InterPro" id="IPR015221">
    <property type="entry name" value="Urm1"/>
</dbReference>
<dbReference type="OrthoDB" id="10248987at2759"/>
<comment type="similarity">
    <text evidence="5">Belongs to the URM1 family.</text>
</comment>
<dbReference type="RefSeq" id="XP_067922791.1">
    <property type="nucleotide sequence ID" value="XM_068065243.1"/>
</dbReference>
<evidence type="ECO:0000256" key="1">
    <source>
        <dbReference type="ARBA" id="ARBA00022490"/>
    </source>
</evidence>
<keyword evidence="3 5" id="KW-0819">tRNA processing</keyword>
<dbReference type="GO" id="GO:0034227">
    <property type="term" value="P:tRNA thio-modification"/>
    <property type="evidence" value="ECO:0007669"/>
    <property type="project" value="InterPro"/>
</dbReference>
<sequence length="200" mass="20729">MAPFPPSASSAGAGEGTCTAGFHVTVEFCGGLEQLTSTKKKTLRLTFVPQKKPLPTATESCPDEASREKASQQPVKLYQLVSFLSAYIITERPELFAEGYEPRVAKSAGGPTDAAHSARSSAGSQGSEVAVSSNHNGTGNDSRESVFSLDLLTSGSLAPMRIRPGVLSLVNDVDAEVDGGMEAPVPEGACVTFISTLHGG</sequence>
<dbReference type="VEuPathDB" id="ToxoDB:CSUI_005063"/>
<dbReference type="UniPathway" id="UPA00988"/>
<evidence type="ECO:0000313" key="7">
    <source>
        <dbReference type="EMBL" id="PHJ21107.1"/>
    </source>
</evidence>
<keyword evidence="8" id="KW-1185">Reference proteome</keyword>
<evidence type="ECO:0000256" key="5">
    <source>
        <dbReference type="RuleBase" id="RU361182"/>
    </source>
</evidence>
<comment type="pathway">
    <text evidence="5">tRNA modification; 5-methoxycarbonylmethyl-2-thiouridine-tRNA biosynthesis.</text>
</comment>
<dbReference type="Gene3D" id="3.10.20.30">
    <property type="match status" value="1"/>
</dbReference>
<keyword evidence="4" id="KW-0833">Ubl conjugation pathway</keyword>
<dbReference type="SUPFAM" id="SSF54285">
    <property type="entry name" value="MoaD/ThiS"/>
    <property type="match status" value="1"/>
</dbReference>
<evidence type="ECO:0000256" key="6">
    <source>
        <dbReference type="SAM" id="MobiDB-lite"/>
    </source>
</evidence>
<keyword evidence="1 5" id="KW-0963">Cytoplasm</keyword>
<feature type="compositionally biased region" description="Polar residues" evidence="6">
    <location>
        <begin position="118"/>
        <end position="140"/>
    </location>
</feature>
<feature type="region of interest" description="Disordered" evidence="6">
    <location>
        <begin position="104"/>
        <end position="143"/>
    </location>
</feature>
<evidence type="ECO:0000313" key="8">
    <source>
        <dbReference type="Proteomes" id="UP000221165"/>
    </source>
</evidence>
<comment type="subcellular location">
    <subcellularLocation>
        <location evidence="5">Cytoplasm</location>
    </subcellularLocation>
</comment>
<accession>A0A2C6KV41</accession>
<dbReference type="PANTHER" id="PTHR14986">
    <property type="entry name" value="RURM1 PROTEIN"/>
    <property type="match status" value="1"/>
</dbReference>
<gene>
    <name evidence="7" type="ORF">CSUI_005063</name>
</gene>
<dbReference type="GO" id="GO:0005737">
    <property type="term" value="C:cytoplasm"/>
    <property type="evidence" value="ECO:0007669"/>
    <property type="project" value="UniProtKB-SubCell"/>
</dbReference>
<name>A0A2C6KV41_9APIC</name>
<protein>
    <recommendedName>
        <fullName evidence="5">Ubiquitin-related modifier 1</fullName>
    </recommendedName>
</protein>
<organism evidence="7 8">
    <name type="scientific">Cystoisospora suis</name>
    <dbReference type="NCBI Taxonomy" id="483139"/>
    <lineage>
        <taxon>Eukaryota</taxon>
        <taxon>Sar</taxon>
        <taxon>Alveolata</taxon>
        <taxon>Apicomplexa</taxon>
        <taxon>Conoidasida</taxon>
        <taxon>Coccidia</taxon>
        <taxon>Eucoccidiorida</taxon>
        <taxon>Eimeriorina</taxon>
        <taxon>Sarcocystidae</taxon>
        <taxon>Cystoisospora</taxon>
    </lineage>
</organism>
<keyword evidence="2" id="KW-1017">Isopeptide bond</keyword>
<dbReference type="AlphaFoldDB" id="A0A2C6KV41"/>
<reference evidence="7 8" key="1">
    <citation type="journal article" date="2017" name="Int. J. Parasitol.">
        <title>The genome of the protozoan parasite Cystoisospora suis and a reverse vaccinology approach to identify vaccine candidates.</title>
        <authorList>
            <person name="Palmieri N."/>
            <person name="Shrestha A."/>
            <person name="Ruttkowski B."/>
            <person name="Beck T."/>
            <person name="Vogl C."/>
            <person name="Tomley F."/>
            <person name="Blake D.P."/>
            <person name="Joachim A."/>
        </authorList>
    </citation>
    <scope>NUCLEOTIDE SEQUENCE [LARGE SCALE GENOMIC DNA]</scope>
    <source>
        <strain evidence="7 8">Wien I</strain>
    </source>
</reference>